<organism evidence="2 3">
    <name type="scientific">Mediterraneibacter gnavus</name>
    <name type="common">Ruminococcus gnavus</name>
    <dbReference type="NCBI Taxonomy" id="33038"/>
    <lineage>
        <taxon>Bacteria</taxon>
        <taxon>Bacillati</taxon>
        <taxon>Bacillota</taxon>
        <taxon>Clostridia</taxon>
        <taxon>Lachnospirales</taxon>
        <taxon>Lachnospiraceae</taxon>
        <taxon>Mediterraneibacter</taxon>
    </lineage>
</organism>
<proteinExistence type="inferred from homology"/>
<name>A0A2N5NJ74_MEDGN</name>
<comment type="caution">
    <text evidence="2">The sequence shown here is derived from an EMBL/GenBank/DDBJ whole genome shotgun (WGS) entry which is preliminary data.</text>
</comment>
<evidence type="ECO:0000256" key="1">
    <source>
        <dbReference type="HAMAP-Rule" id="MF_00652"/>
    </source>
</evidence>
<dbReference type="InterPro" id="IPR005583">
    <property type="entry name" value="YaaA"/>
</dbReference>
<accession>A0A2N5NJ74</accession>
<dbReference type="NCBIfam" id="NF002543">
    <property type="entry name" value="PRK02101.1-4"/>
    <property type="match status" value="1"/>
</dbReference>
<dbReference type="Proteomes" id="UP000234849">
    <property type="component" value="Unassembled WGS sequence"/>
</dbReference>
<sequence length="259" mass="29601">MIQIIISPAKKMNICEEFPGTATTPVFAEQTDLLYQTLKQMSFEELRKLWKCSEKLALQNTKRLCEFTPADAVTPAVLAYEGIQYQYLAPGIFSDTQWDYVNRHLNILSGFYGVLCPSDAVIPYRLEMQARLETENATDLYHFWNNQLYQALYCKFEKDSPKELINLASAEYSKAVLPYLTEDVHCVTCVFGEFVQGKVKVKATLAKMARGEMVRWMAEHQIQTAEELKQFTGLGFAFEESLSSGTEYVFLKKAICPED</sequence>
<dbReference type="GO" id="GO:0033194">
    <property type="term" value="P:response to hydroperoxide"/>
    <property type="evidence" value="ECO:0007669"/>
    <property type="project" value="TreeGrafter"/>
</dbReference>
<evidence type="ECO:0000313" key="3">
    <source>
        <dbReference type="Proteomes" id="UP000234849"/>
    </source>
</evidence>
<evidence type="ECO:0000313" key="2">
    <source>
        <dbReference type="EMBL" id="PLT55904.1"/>
    </source>
</evidence>
<dbReference type="AlphaFoldDB" id="A0A2N5NJ74"/>
<dbReference type="HAMAP" id="MF_00652">
    <property type="entry name" value="UPF0246"/>
    <property type="match status" value="1"/>
</dbReference>
<reference evidence="2 3" key="1">
    <citation type="journal article" date="2017" name="Genome Med.">
        <title>A novel Ruminococcus gnavus clade enriched in inflammatory bowel disease patients.</title>
        <authorList>
            <person name="Hall A.B."/>
            <person name="Yassour M."/>
            <person name="Sauk J."/>
            <person name="Garner A."/>
            <person name="Jiang X."/>
            <person name="Arthur T."/>
            <person name="Lagoudas G.K."/>
            <person name="Vatanen T."/>
            <person name="Fornelos N."/>
            <person name="Wilson R."/>
            <person name="Bertha M."/>
            <person name="Cohen M."/>
            <person name="Garber J."/>
            <person name="Khalili H."/>
            <person name="Gevers D."/>
            <person name="Ananthakrishnan A.N."/>
            <person name="Kugathasan S."/>
            <person name="Lander E.S."/>
            <person name="Blainey P."/>
            <person name="Vlamakis H."/>
            <person name="Xavier R.J."/>
            <person name="Huttenhower C."/>
        </authorList>
    </citation>
    <scope>NUCLEOTIDE SEQUENCE [LARGE SCALE GENOMIC DNA]</scope>
    <source>
        <strain evidence="2 3">RJX1118</strain>
    </source>
</reference>
<dbReference type="GO" id="GO:0005829">
    <property type="term" value="C:cytosol"/>
    <property type="evidence" value="ECO:0007669"/>
    <property type="project" value="TreeGrafter"/>
</dbReference>
<dbReference type="Pfam" id="PF03883">
    <property type="entry name" value="H2O2_YaaD"/>
    <property type="match status" value="1"/>
</dbReference>
<dbReference type="EMBL" id="NIHM01000007">
    <property type="protein sequence ID" value="PLT55904.1"/>
    <property type="molecule type" value="Genomic_DNA"/>
</dbReference>
<dbReference type="PANTHER" id="PTHR30283:SF4">
    <property type="entry name" value="PEROXIDE STRESS RESISTANCE PROTEIN YAAA"/>
    <property type="match status" value="1"/>
</dbReference>
<protein>
    <recommendedName>
        <fullName evidence="1">UPF0246 protein CDL18_06935</fullName>
    </recommendedName>
</protein>
<comment type="similarity">
    <text evidence="1">Belongs to the UPF0246 family.</text>
</comment>
<dbReference type="RefSeq" id="WP_101879525.1">
    <property type="nucleotide sequence ID" value="NZ_CAXULC010000015.1"/>
</dbReference>
<dbReference type="PANTHER" id="PTHR30283">
    <property type="entry name" value="PEROXIDE STRESS RESPONSE PROTEIN YAAA"/>
    <property type="match status" value="1"/>
</dbReference>
<gene>
    <name evidence="2" type="ORF">CDL18_06935</name>
</gene>